<evidence type="ECO:0000313" key="1">
    <source>
        <dbReference type="EMBL" id="MEE6717151.1"/>
    </source>
</evidence>
<keyword evidence="2" id="KW-1185">Reference proteome</keyword>
<dbReference type="EMBL" id="JAQSGK010000075">
    <property type="protein sequence ID" value="MEE6717151.1"/>
    <property type="molecule type" value="Genomic_DNA"/>
</dbReference>
<name>A0ABU7T3I0_9LACO</name>
<proteinExistence type="predicted"/>
<reference evidence="1 2" key="1">
    <citation type="submission" date="2023-02" db="EMBL/GenBank/DDBJ databases">
        <title>The predominant lactic acid bacteria and yeasts involved in the spontaneous fermentation of millet during the production of the traditional porridge Hausa koko in Ghana.</title>
        <authorList>
            <person name="Atter A."/>
            <person name="Diaz M."/>
        </authorList>
    </citation>
    <scope>NUCLEOTIDE SEQUENCE [LARGE SCALE GENOMIC DNA]</scope>
    <source>
        <strain evidence="1 2">FI11640</strain>
    </source>
</reference>
<dbReference type="Proteomes" id="UP001330016">
    <property type="component" value="Unassembled WGS sequence"/>
</dbReference>
<organism evidence="1 2">
    <name type="scientific">Schleiferilactobacillus harbinensis</name>
    <dbReference type="NCBI Taxonomy" id="304207"/>
    <lineage>
        <taxon>Bacteria</taxon>
        <taxon>Bacillati</taxon>
        <taxon>Bacillota</taxon>
        <taxon>Bacilli</taxon>
        <taxon>Lactobacillales</taxon>
        <taxon>Lactobacillaceae</taxon>
        <taxon>Schleiferilactobacillus</taxon>
    </lineage>
</organism>
<protein>
    <submittedName>
        <fullName evidence="1">Uncharacterized protein</fullName>
    </submittedName>
</protein>
<dbReference type="RefSeq" id="WP_331244585.1">
    <property type="nucleotide sequence ID" value="NZ_JAQSGJ010000075.1"/>
</dbReference>
<sequence length="51" mass="5726">MVAIVTDHMLIVLQATSVQAYAGNCLATRYFDTETEAQVFFDSLRVMLRNA</sequence>
<evidence type="ECO:0000313" key="2">
    <source>
        <dbReference type="Proteomes" id="UP001330016"/>
    </source>
</evidence>
<comment type="caution">
    <text evidence="1">The sequence shown here is derived from an EMBL/GenBank/DDBJ whole genome shotgun (WGS) entry which is preliminary data.</text>
</comment>
<accession>A0ABU7T3I0</accession>
<gene>
    <name evidence="1" type="ORF">PS435_15015</name>
</gene>